<dbReference type="InterPro" id="IPR017096">
    <property type="entry name" value="BTB-kelch_protein"/>
</dbReference>
<evidence type="ECO:0000313" key="10">
    <source>
        <dbReference type="RefSeq" id="XP_003747116.1"/>
    </source>
</evidence>
<evidence type="ECO:0000256" key="1">
    <source>
        <dbReference type="ARBA" id="ARBA00004906"/>
    </source>
</evidence>
<dbReference type="InterPro" id="IPR015915">
    <property type="entry name" value="Kelch-typ_b-propeller"/>
</dbReference>
<dbReference type="AlphaFoldDB" id="A0AAJ6QVH5"/>
<dbReference type="Pfam" id="PF01344">
    <property type="entry name" value="Kelch_1"/>
    <property type="match status" value="1"/>
</dbReference>
<dbReference type="FunFam" id="1.25.40.420:FF:000001">
    <property type="entry name" value="Kelch-like family member 12"/>
    <property type="match status" value="1"/>
</dbReference>
<dbReference type="InterPro" id="IPR011705">
    <property type="entry name" value="BACK"/>
</dbReference>
<dbReference type="PANTHER" id="PTHR24412">
    <property type="entry name" value="KELCH PROTEIN"/>
    <property type="match status" value="1"/>
</dbReference>
<keyword evidence="9" id="KW-1185">Reference proteome</keyword>
<evidence type="ECO:0000259" key="8">
    <source>
        <dbReference type="PROSITE" id="PS50097"/>
    </source>
</evidence>
<dbReference type="SUPFAM" id="SSF117281">
    <property type="entry name" value="Kelch motif"/>
    <property type="match status" value="2"/>
</dbReference>
<dbReference type="GO" id="GO:0003779">
    <property type="term" value="F:actin binding"/>
    <property type="evidence" value="ECO:0007669"/>
    <property type="project" value="UniProtKB-KW"/>
</dbReference>
<dbReference type="InterPro" id="IPR011333">
    <property type="entry name" value="SKP1/BTB/POZ_sf"/>
</dbReference>
<keyword evidence="5" id="KW-0833">Ubl conjugation pathway</keyword>
<dbReference type="PIRSF" id="PIRSF037037">
    <property type="entry name" value="Kelch-like_protein_gigaxonin"/>
    <property type="match status" value="1"/>
</dbReference>
<keyword evidence="4" id="KW-0677">Repeat</keyword>
<dbReference type="PROSITE" id="PS50097">
    <property type="entry name" value="BTB"/>
    <property type="match status" value="1"/>
</dbReference>
<evidence type="ECO:0000256" key="7">
    <source>
        <dbReference type="ARBA" id="ARBA00043912"/>
    </source>
</evidence>
<dbReference type="Gene3D" id="3.30.710.10">
    <property type="entry name" value="Potassium Channel Kv1.1, Chain A"/>
    <property type="match status" value="1"/>
</dbReference>
<dbReference type="Gene3D" id="1.25.40.420">
    <property type="match status" value="1"/>
</dbReference>
<protein>
    <recommendedName>
        <fullName evidence="2">Kelch-like protein diablo</fullName>
    </recommendedName>
</protein>
<name>A0AAJ6QVH5_9ACAR</name>
<evidence type="ECO:0000256" key="3">
    <source>
        <dbReference type="ARBA" id="ARBA00022441"/>
    </source>
</evidence>
<evidence type="ECO:0000256" key="6">
    <source>
        <dbReference type="ARBA" id="ARBA00023203"/>
    </source>
</evidence>
<accession>A0AAJ6QVH5</accession>
<comment type="function">
    <text evidence="7">Probable substrate-specific adapter of an E3 ubiquitin-protein ligase complex which mediates the ubiquitination and subsequent proteasomal degradation of target proteins. May have a role in synapse differentiation and growth.</text>
</comment>
<dbReference type="RefSeq" id="XP_003747116.1">
    <property type="nucleotide sequence ID" value="XM_003747068.2"/>
</dbReference>
<organism evidence="9 10">
    <name type="scientific">Galendromus occidentalis</name>
    <name type="common">western predatory mite</name>
    <dbReference type="NCBI Taxonomy" id="34638"/>
    <lineage>
        <taxon>Eukaryota</taxon>
        <taxon>Metazoa</taxon>
        <taxon>Ecdysozoa</taxon>
        <taxon>Arthropoda</taxon>
        <taxon>Chelicerata</taxon>
        <taxon>Arachnida</taxon>
        <taxon>Acari</taxon>
        <taxon>Parasitiformes</taxon>
        <taxon>Mesostigmata</taxon>
        <taxon>Gamasina</taxon>
        <taxon>Phytoseioidea</taxon>
        <taxon>Phytoseiidae</taxon>
        <taxon>Typhlodrominae</taxon>
        <taxon>Galendromus</taxon>
    </lineage>
</organism>
<dbReference type="SMART" id="SM00875">
    <property type="entry name" value="BACK"/>
    <property type="match status" value="1"/>
</dbReference>
<sequence length="615" mass="69650">MSNIQPPFRGSGQHKSQYRQQARIFRGHRNSQQNGNAYAVSNPKETFLSKNHAIRQLESLNRLREDNRFCDINIVVQDKMFAAHWVVLAAASPYFEAMYRMNFKETQTNEATLHEIEDPDVFERLLNFIYKGSIEVTQDNCQFILAAANMLQLPDVVDFCCKFLSKDLHPSNCVGIFRFAELHSCTNLKLDAKRFIERRFTEVIKEDEFLHIPHYTMLGFLKSEGLSIDNEYQVFDALMTWITFDVEERRQYVFELLPEVRIAVMSSKKLDKYMEKCPDPQLREDIRSILADYRIQLRNNEPNFDVRTQPRMCARKSVYIIGGNHIGKNQRHGDDSALERVERLDTFRGVWTQEKKLIQARSCHGTAILDNLIYVVGGEQNGMILADTELYDPSANEWQALSPLNQPRTLHGVCSADGSLFAIGGIIGSSQTDSIERYNPVANSWVLLEHTLTAPRAGMGVVSHGGLIYIAGGATENGRVVSTVEAYNPVTGELTPLACMKNSRSNMGIAVLHDYIYVVGGIGVRSHYMTSVERYSIKDNLWCDILPLRRGRTGCTAAAVDNKLYVIGGRVPPSDPSYADSTLDTVELYDPERNKWMDSNNTLPISRCDAGITVM</sequence>
<dbReference type="InterPro" id="IPR000210">
    <property type="entry name" value="BTB/POZ_dom"/>
</dbReference>
<dbReference type="Gene3D" id="2.120.10.80">
    <property type="entry name" value="Kelch-type beta propeller"/>
    <property type="match status" value="2"/>
</dbReference>
<keyword evidence="3" id="KW-0880">Kelch repeat</keyword>
<dbReference type="Proteomes" id="UP000694867">
    <property type="component" value="Unplaced"/>
</dbReference>
<gene>
    <name evidence="10" type="primary">LOC100906813</name>
</gene>
<evidence type="ECO:0000256" key="4">
    <source>
        <dbReference type="ARBA" id="ARBA00022737"/>
    </source>
</evidence>
<dbReference type="SUPFAM" id="SSF54695">
    <property type="entry name" value="POZ domain"/>
    <property type="match status" value="1"/>
</dbReference>
<feature type="domain" description="BTB" evidence="8">
    <location>
        <begin position="70"/>
        <end position="138"/>
    </location>
</feature>
<dbReference type="Pfam" id="PF07707">
    <property type="entry name" value="BACK"/>
    <property type="match status" value="1"/>
</dbReference>
<evidence type="ECO:0000256" key="5">
    <source>
        <dbReference type="ARBA" id="ARBA00022786"/>
    </source>
</evidence>
<reference evidence="10" key="1">
    <citation type="submission" date="2025-08" db="UniProtKB">
        <authorList>
            <consortium name="RefSeq"/>
        </authorList>
    </citation>
    <scope>IDENTIFICATION</scope>
</reference>
<dbReference type="Pfam" id="PF00651">
    <property type="entry name" value="BTB"/>
    <property type="match status" value="1"/>
</dbReference>
<evidence type="ECO:0000256" key="2">
    <source>
        <dbReference type="ARBA" id="ARBA00013699"/>
    </source>
</evidence>
<dbReference type="Pfam" id="PF24681">
    <property type="entry name" value="Kelch_KLHDC2_KLHL20_DRC7"/>
    <property type="match status" value="1"/>
</dbReference>
<keyword evidence="6" id="KW-0009">Actin-binding</keyword>
<dbReference type="InterPro" id="IPR006652">
    <property type="entry name" value="Kelch_1"/>
</dbReference>
<proteinExistence type="predicted"/>
<comment type="pathway">
    <text evidence="1">Protein modification; protein ubiquitination.</text>
</comment>
<dbReference type="SMART" id="SM00612">
    <property type="entry name" value="Kelch"/>
    <property type="match status" value="6"/>
</dbReference>
<dbReference type="KEGG" id="goe:100906813"/>
<dbReference type="PANTHER" id="PTHR24412:SF35">
    <property type="entry name" value="ACTIN-BINDING PROTEIN IPP"/>
    <property type="match status" value="1"/>
</dbReference>
<dbReference type="GeneID" id="100906813"/>
<evidence type="ECO:0000313" key="9">
    <source>
        <dbReference type="Proteomes" id="UP000694867"/>
    </source>
</evidence>
<dbReference type="SMART" id="SM00225">
    <property type="entry name" value="BTB"/>
    <property type="match status" value="1"/>
</dbReference>